<keyword evidence="1 2" id="KW-0238">DNA-binding</keyword>
<protein>
    <submittedName>
        <fullName evidence="4">TetR family transcriptional regulator</fullName>
    </submittedName>
</protein>
<dbReference type="Gene3D" id="1.10.357.10">
    <property type="entry name" value="Tetracycline Repressor, domain 2"/>
    <property type="match status" value="1"/>
</dbReference>
<accession>A0A916VBJ3</accession>
<dbReference type="Pfam" id="PF00440">
    <property type="entry name" value="TetR_N"/>
    <property type="match status" value="1"/>
</dbReference>
<evidence type="ECO:0000313" key="4">
    <source>
        <dbReference type="EMBL" id="GFO84084.1"/>
    </source>
</evidence>
<proteinExistence type="predicted"/>
<dbReference type="AlphaFoldDB" id="A0A916VBJ3"/>
<feature type="domain" description="HTH tetR-type" evidence="3">
    <location>
        <begin position="9"/>
        <end position="69"/>
    </location>
</feature>
<dbReference type="InterPro" id="IPR009057">
    <property type="entry name" value="Homeodomain-like_sf"/>
</dbReference>
<comment type="caution">
    <text evidence="4">The sequence shown here is derived from an EMBL/GenBank/DDBJ whole genome shotgun (WGS) entry which is preliminary data.</text>
</comment>
<reference evidence="4" key="1">
    <citation type="submission" date="2020-06" db="EMBL/GenBank/DDBJ databases">
        <title>Characterization of fructooligosaccharide metabolism and fructooligosaccharide-degrading enzymes in human commensal butyrate producers.</title>
        <authorList>
            <person name="Tanno H."/>
            <person name="Fujii T."/>
            <person name="Hirano K."/>
            <person name="Maeno S."/>
            <person name="Tonozuka T."/>
            <person name="Sakamoto M."/>
            <person name="Ohkuma M."/>
            <person name="Tochio T."/>
            <person name="Endo A."/>
        </authorList>
    </citation>
    <scope>NUCLEOTIDE SEQUENCE</scope>
    <source>
        <strain evidence="4">JCM 17466</strain>
    </source>
</reference>
<keyword evidence="5" id="KW-1185">Reference proteome</keyword>
<dbReference type="RefSeq" id="WP_201309823.1">
    <property type="nucleotide sequence ID" value="NZ_BLYI01000006.1"/>
</dbReference>
<name>A0A916VBJ3_9FIRM</name>
<evidence type="ECO:0000256" key="1">
    <source>
        <dbReference type="ARBA" id="ARBA00023125"/>
    </source>
</evidence>
<evidence type="ECO:0000313" key="5">
    <source>
        <dbReference type="Proteomes" id="UP000613208"/>
    </source>
</evidence>
<organism evidence="4 5">
    <name type="scientific">Anaerostipes butyraticus</name>
    <dbReference type="NCBI Taxonomy" id="645466"/>
    <lineage>
        <taxon>Bacteria</taxon>
        <taxon>Bacillati</taxon>
        <taxon>Bacillota</taxon>
        <taxon>Clostridia</taxon>
        <taxon>Lachnospirales</taxon>
        <taxon>Lachnospiraceae</taxon>
        <taxon>Anaerostipes</taxon>
    </lineage>
</organism>
<dbReference type="PROSITE" id="PS50977">
    <property type="entry name" value="HTH_TETR_2"/>
    <property type="match status" value="1"/>
</dbReference>
<sequence length="190" mass="21981">MTRVTKAPEERRQEIIDTAMKVFYEKGYEKTSISDIAREMHVAQGLCYRYFSSKEELFDVAIDQYAQKQVDHICGILHEKMSLDELIRNMPTFLETENNDSYAQKVCHKKGNVKFHYQLSLKVCAKLQPVVKKLLLAAEEEGAVHIQDPETMASFCVYGQLGVLLNQEISPEERAERIRSFLLELIKKFS</sequence>
<evidence type="ECO:0000259" key="3">
    <source>
        <dbReference type="PROSITE" id="PS50977"/>
    </source>
</evidence>
<dbReference type="EMBL" id="BLYI01000006">
    <property type="protein sequence ID" value="GFO84084.1"/>
    <property type="molecule type" value="Genomic_DNA"/>
</dbReference>
<dbReference type="PRINTS" id="PR00455">
    <property type="entry name" value="HTHTETR"/>
</dbReference>
<feature type="DNA-binding region" description="H-T-H motif" evidence="2">
    <location>
        <begin position="32"/>
        <end position="51"/>
    </location>
</feature>
<dbReference type="PANTHER" id="PTHR43479:SF11">
    <property type="entry name" value="ACREF_ENVCD OPERON REPRESSOR-RELATED"/>
    <property type="match status" value="1"/>
</dbReference>
<dbReference type="InterPro" id="IPR050624">
    <property type="entry name" value="HTH-type_Tx_Regulator"/>
</dbReference>
<dbReference type="Proteomes" id="UP000613208">
    <property type="component" value="Unassembled WGS sequence"/>
</dbReference>
<dbReference type="SUPFAM" id="SSF46689">
    <property type="entry name" value="Homeodomain-like"/>
    <property type="match status" value="1"/>
</dbReference>
<gene>
    <name evidence="4" type="ORF">ANBU17_04310</name>
</gene>
<dbReference type="PANTHER" id="PTHR43479">
    <property type="entry name" value="ACREF/ENVCD OPERON REPRESSOR-RELATED"/>
    <property type="match status" value="1"/>
</dbReference>
<dbReference type="InterPro" id="IPR001647">
    <property type="entry name" value="HTH_TetR"/>
</dbReference>
<evidence type="ECO:0000256" key="2">
    <source>
        <dbReference type="PROSITE-ProRule" id="PRU00335"/>
    </source>
</evidence>
<dbReference type="GO" id="GO:0003677">
    <property type="term" value="F:DNA binding"/>
    <property type="evidence" value="ECO:0007669"/>
    <property type="project" value="UniProtKB-UniRule"/>
</dbReference>